<dbReference type="AlphaFoldDB" id="A0AAD5QED5"/>
<evidence type="ECO:0000313" key="1">
    <source>
        <dbReference type="EMBL" id="KAJ1348928.1"/>
    </source>
</evidence>
<accession>A0AAD5QED5</accession>
<proteinExistence type="predicted"/>
<dbReference type="Proteomes" id="UP001196413">
    <property type="component" value="Unassembled WGS sequence"/>
</dbReference>
<dbReference type="EMBL" id="JAHQIW010000582">
    <property type="protein sequence ID" value="KAJ1348928.1"/>
    <property type="molecule type" value="Genomic_DNA"/>
</dbReference>
<protein>
    <submittedName>
        <fullName evidence="1">Uncharacterized protein</fullName>
    </submittedName>
</protein>
<organism evidence="1 2">
    <name type="scientific">Parelaphostrongylus tenuis</name>
    <name type="common">Meningeal worm</name>
    <dbReference type="NCBI Taxonomy" id="148309"/>
    <lineage>
        <taxon>Eukaryota</taxon>
        <taxon>Metazoa</taxon>
        <taxon>Ecdysozoa</taxon>
        <taxon>Nematoda</taxon>
        <taxon>Chromadorea</taxon>
        <taxon>Rhabditida</taxon>
        <taxon>Rhabditina</taxon>
        <taxon>Rhabditomorpha</taxon>
        <taxon>Strongyloidea</taxon>
        <taxon>Metastrongylidae</taxon>
        <taxon>Parelaphostrongylus</taxon>
    </lineage>
</organism>
<name>A0AAD5QED5_PARTN</name>
<evidence type="ECO:0000313" key="2">
    <source>
        <dbReference type="Proteomes" id="UP001196413"/>
    </source>
</evidence>
<reference evidence="1" key="1">
    <citation type="submission" date="2021-06" db="EMBL/GenBank/DDBJ databases">
        <title>Parelaphostrongylus tenuis whole genome reference sequence.</title>
        <authorList>
            <person name="Garwood T.J."/>
            <person name="Larsen P.A."/>
            <person name="Fountain-Jones N.M."/>
            <person name="Garbe J.R."/>
            <person name="Macchietto M.G."/>
            <person name="Kania S.A."/>
            <person name="Gerhold R.W."/>
            <person name="Richards J.E."/>
            <person name="Wolf T.M."/>
        </authorList>
    </citation>
    <scope>NUCLEOTIDE SEQUENCE</scope>
    <source>
        <strain evidence="1">MNPRO001-30</strain>
        <tissue evidence="1">Meninges</tissue>
    </source>
</reference>
<keyword evidence="2" id="KW-1185">Reference proteome</keyword>
<comment type="caution">
    <text evidence="1">The sequence shown here is derived from an EMBL/GenBank/DDBJ whole genome shotgun (WGS) entry which is preliminary data.</text>
</comment>
<sequence>MSGLADKITMLAPMEKESGCIIISNTVTGICTNTDPARMMTCETGMMVKMTAVSGPPLIISGSLSTTNVIMANWSKTMWQSVVNRAVRMSASGPYGSHFFSAFAAVD</sequence>
<gene>
    <name evidence="1" type="ORF">KIN20_004337</name>
</gene>